<gene>
    <name evidence="2" type="ORF">IAC29_09110</name>
</gene>
<evidence type="ECO:0000256" key="1">
    <source>
        <dbReference type="SAM" id="SignalP"/>
    </source>
</evidence>
<dbReference type="SUPFAM" id="SSF50969">
    <property type="entry name" value="YVTN repeat-like/Quinoprotein amine dehydrogenase"/>
    <property type="match status" value="1"/>
</dbReference>
<keyword evidence="1" id="KW-0732">Signal</keyword>
<organism evidence="2 3">
    <name type="scientific">Candidatus Cryptobacteroides merdigallinarum</name>
    <dbReference type="NCBI Taxonomy" id="2840770"/>
    <lineage>
        <taxon>Bacteria</taxon>
        <taxon>Pseudomonadati</taxon>
        <taxon>Bacteroidota</taxon>
        <taxon>Bacteroidia</taxon>
        <taxon>Bacteroidales</taxon>
        <taxon>Candidatus Cryptobacteroides</taxon>
    </lineage>
</organism>
<sequence>MKKVIAFALFTLIICISCSRVAERDFFRFPMTNIEADCPLECLLIGEDTLSGVMTADCIVRDSIIIATSRTDHLFSISGIGGELIGEYCRRGRAGNELLSALPLTETYINGTDIYADIYSPMDTKLFVWNISKSLSENRDVYESIIRFESKEKATLQPWMSLYRTDSNHIIVYNSMQSGYSDGLVGVPDYQVYDLESGTLQRQYGLFNAVKKETENQLLSPSTFLTNVDCIKPDRTRLVFGMYFMPVFCILDIKSGEARAYRLKGHDGIDLQKPHRHFVDIQANDDCIYALYSGEEMFKEDGTDVPDQLYVMDWNGHLLCRYSMDRRFSGLSLDGEKLYLTHYNGAAAVVNTDTLKAGL</sequence>
<reference evidence="2" key="1">
    <citation type="submission" date="2020-10" db="EMBL/GenBank/DDBJ databases">
        <authorList>
            <person name="Gilroy R."/>
        </authorList>
    </citation>
    <scope>NUCLEOTIDE SEQUENCE</scope>
    <source>
        <strain evidence="2">20514</strain>
    </source>
</reference>
<evidence type="ECO:0000313" key="2">
    <source>
        <dbReference type="EMBL" id="MBO8449411.1"/>
    </source>
</evidence>
<dbReference type="EMBL" id="JADIMQ010000128">
    <property type="protein sequence ID" value="MBO8449411.1"/>
    <property type="molecule type" value="Genomic_DNA"/>
</dbReference>
<protein>
    <recommendedName>
        <fullName evidence="4">Lipoprotein</fullName>
    </recommendedName>
</protein>
<feature type="signal peptide" evidence="1">
    <location>
        <begin position="1"/>
        <end position="22"/>
    </location>
</feature>
<dbReference type="InterPro" id="IPR011044">
    <property type="entry name" value="Quino_amine_DH_bsu"/>
</dbReference>
<name>A0A9D9EMR6_9BACT</name>
<dbReference type="Proteomes" id="UP000810252">
    <property type="component" value="Unassembled WGS sequence"/>
</dbReference>
<evidence type="ECO:0000313" key="3">
    <source>
        <dbReference type="Proteomes" id="UP000810252"/>
    </source>
</evidence>
<comment type="caution">
    <text evidence="2">The sequence shown here is derived from an EMBL/GenBank/DDBJ whole genome shotgun (WGS) entry which is preliminary data.</text>
</comment>
<dbReference type="AlphaFoldDB" id="A0A9D9EMR6"/>
<proteinExistence type="predicted"/>
<reference evidence="2" key="2">
    <citation type="journal article" date="2021" name="PeerJ">
        <title>Extensive microbial diversity within the chicken gut microbiome revealed by metagenomics and culture.</title>
        <authorList>
            <person name="Gilroy R."/>
            <person name="Ravi A."/>
            <person name="Getino M."/>
            <person name="Pursley I."/>
            <person name="Horton D.L."/>
            <person name="Alikhan N.F."/>
            <person name="Baker D."/>
            <person name="Gharbi K."/>
            <person name="Hall N."/>
            <person name="Watson M."/>
            <person name="Adriaenssens E.M."/>
            <person name="Foster-Nyarko E."/>
            <person name="Jarju S."/>
            <person name="Secka A."/>
            <person name="Antonio M."/>
            <person name="Oren A."/>
            <person name="Chaudhuri R.R."/>
            <person name="La Ragione R."/>
            <person name="Hildebrand F."/>
            <person name="Pallen M.J."/>
        </authorList>
    </citation>
    <scope>NUCLEOTIDE SEQUENCE</scope>
    <source>
        <strain evidence="2">20514</strain>
    </source>
</reference>
<accession>A0A9D9EMR6</accession>
<feature type="chain" id="PRO_5039556577" description="Lipoprotein" evidence="1">
    <location>
        <begin position="23"/>
        <end position="359"/>
    </location>
</feature>
<evidence type="ECO:0008006" key="4">
    <source>
        <dbReference type="Google" id="ProtNLM"/>
    </source>
</evidence>